<dbReference type="Pfam" id="PF13416">
    <property type="entry name" value="SBP_bac_8"/>
    <property type="match status" value="1"/>
</dbReference>
<comment type="caution">
    <text evidence="2">The sequence shown here is derived from an EMBL/GenBank/DDBJ whole genome shotgun (WGS) entry which is preliminary data.</text>
</comment>
<dbReference type="InterPro" id="IPR006311">
    <property type="entry name" value="TAT_signal"/>
</dbReference>
<dbReference type="PANTHER" id="PTHR30222:SF17">
    <property type="entry name" value="SPERMIDINE_PUTRESCINE-BINDING PERIPLASMIC PROTEIN"/>
    <property type="match status" value="1"/>
</dbReference>
<keyword evidence="1" id="KW-0732">Signal</keyword>
<dbReference type="Proteomes" id="UP000693892">
    <property type="component" value="Unassembled WGS sequence"/>
</dbReference>
<dbReference type="PROSITE" id="PS51318">
    <property type="entry name" value="TAT"/>
    <property type="match status" value="1"/>
</dbReference>
<sequence length="389" mass="42059">MTVMPPTGRSFGQQSRRGFLGMIGIGAAASLAACAPTNSNGGSTPSGAEVTSAEIDGDLNLFSWAQYVPDEVIAGFEKEYGVKVNITNFSTVDEMMTKLATNQPYDLTFAPSERIKLMAEGGLIQRLDHDLLENYGEVLPQFVVPPYNPGDDAANEFIAPFVGTPYATGSVGLAWRNDIITGMTGSLNDLWTQADAASGHLYLWDDMTLTLSLVLRAIGHAPQDAGQAELDEALAAIKELRPNLGGWSGISEEMITSGQAWLTPIYAANLFMALQSLDNAEQWSFQNNTESALFNADNLVIPATAEHTGTAVKFIDWVLAPENMEQVVNWIAYPIPTTTGMATYNELIADVPWIGIDEAIFADSEQWVAPVSDEALPLWRQTWSQAKAG</sequence>
<proteinExistence type="predicted"/>
<gene>
    <name evidence="2" type="primary">potD</name>
    <name evidence="2" type="ORF">LEUCIP111803_01102</name>
</gene>
<dbReference type="EMBL" id="CAJVAP010000010">
    <property type="protein sequence ID" value="CAG7608305.1"/>
    <property type="molecule type" value="Genomic_DNA"/>
</dbReference>
<evidence type="ECO:0000256" key="1">
    <source>
        <dbReference type="ARBA" id="ARBA00022729"/>
    </source>
</evidence>
<dbReference type="PANTHER" id="PTHR30222">
    <property type="entry name" value="SPERMIDINE/PUTRESCINE-BINDING PERIPLASMIC PROTEIN"/>
    <property type="match status" value="1"/>
</dbReference>
<name>A0A916NH97_9MICO</name>
<keyword evidence="3" id="KW-1185">Reference proteome</keyword>
<dbReference type="AlphaFoldDB" id="A0A916NH97"/>
<dbReference type="RefSeq" id="WP_218114727.1">
    <property type="nucleotide sequence ID" value="NZ_CAJVAP010000010.1"/>
</dbReference>
<evidence type="ECO:0000313" key="3">
    <source>
        <dbReference type="Proteomes" id="UP000693892"/>
    </source>
</evidence>
<organism evidence="2 3">
    <name type="scientific">Leucobacter soli</name>
    <dbReference type="NCBI Taxonomy" id="2812850"/>
    <lineage>
        <taxon>Bacteria</taxon>
        <taxon>Bacillati</taxon>
        <taxon>Actinomycetota</taxon>
        <taxon>Actinomycetes</taxon>
        <taxon>Micrococcales</taxon>
        <taxon>Microbacteriaceae</taxon>
        <taxon>Leucobacter</taxon>
    </lineage>
</organism>
<reference evidence="2" key="1">
    <citation type="submission" date="2021-06" db="EMBL/GenBank/DDBJ databases">
        <authorList>
            <person name="Criscuolo A."/>
        </authorList>
    </citation>
    <scope>NUCLEOTIDE SEQUENCE</scope>
    <source>
        <strain evidence="2">CIP111803</strain>
    </source>
</reference>
<dbReference type="InterPro" id="IPR006059">
    <property type="entry name" value="SBP"/>
</dbReference>
<protein>
    <submittedName>
        <fullName evidence="2">Spermidine/putrescine-binding periplasmic protein</fullName>
    </submittedName>
</protein>
<accession>A0A916NH97</accession>
<evidence type="ECO:0000313" key="2">
    <source>
        <dbReference type="EMBL" id="CAG7608305.1"/>
    </source>
</evidence>
<dbReference type="CDD" id="cd13590">
    <property type="entry name" value="PBP2_PotD_PotF_like"/>
    <property type="match status" value="1"/>
</dbReference>